<evidence type="ECO:0000313" key="3">
    <source>
        <dbReference type="Proteomes" id="UP000015102"/>
    </source>
</evidence>
<dbReference type="Gene3D" id="2.60.40.10">
    <property type="entry name" value="Immunoglobulins"/>
    <property type="match status" value="1"/>
</dbReference>
<dbReference type="Proteomes" id="UP000015102">
    <property type="component" value="Unassembled WGS sequence"/>
</dbReference>
<dbReference type="HOGENOM" id="CLU_2253107_0_0_1"/>
<proteinExistence type="predicted"/>
<dbReference type="InterPro" id="IPR007110">
    <property type="entry name" value="Ig-like_dom"/>
</dbReference>
<dbReference type="InterPro" id="IPR013783">
    <property type="entry name" value="Ig-like_fold"/>
</dbReference>
<dbReference type="EnsemblMetazoa" id="MESCA002886-RA">
    <property type="protein sequence ID" value="MESCA002886-PA"/>
    <property type="gene ID" value="MESCA002886"/>
</dbReference>
<dbReference type="EMBL" id="CAQQ02161633">
    <property type="status" value="NOT_ANNOTATED_CDS"/>
    <property type="molecule type" value="Genomic_DNA"/>
</dbReference>
<reference evidence="2" key="2">
    <citation type="submission" date="2015-06" db="UniProtKB">
        <authorList>
            <consortium name="EnsemblMetazoa"/>
        </authorList>
    </citation>
    <scope>IDENTIFICATION</scope>
</reference>
<dbReference type="Pfam" id="PF13927">
    <property type="entry name" value="Ig_3"/>
    <property type="match status" value="1"/>
</dbReference>
<dbReference type="EMBL" id="CAQQ02161634">
    <property type="status" value="NOT_ANNOTATED_CDS"/>
    <property type="molecule type" value="Genomic_DNA"/>
</dbReference>
<reference evidence="3" key="1">
    <citation type="submission" date="2013-02" db="EMBL/GenBank/DDBJ databases">
        <authorList>
            <person name="Hughes D."/>
        </authorList>
    </citation>
    <scope>NUCLEOTIDE SEQUENCE</scope>
    <source>
        <strain>Durham</strain>
        <strain evidence="3">NC isolate 2 -- Noor lab</strain>
    </source>
</reference>
<dbReference type="AlphaFoldDB" id="T1GHI4"/>
<evidence type="ECO:0000259" key="1">
    <source>
        <dbReference type="PROSITE" id="PS50835"/>
    </source>
</evidence>
<dbReference type="SUPFAM" id="SSF48726">
    <property type="entry name" value="Immunoglobulin"/>
    <property type="match status" value="1"/>
</dbReference>
<evidence type="ECO:0000313" key="2">
    <source>
        <dbReference type="EnsemblMetazoa" id="MESCA002886-PA"/>
    </source>
</evidence>
<dbReference type="InterPro" id="IPR036179">
    <property type="entry name" value="Ig-like_dom_sf"/>
</dbReference>
<dbReference type="STRING" id="36166.T1GHI4"/>
<protein>
    <recommendedName>
        <fullName evidence="1">Ig-like domain-containing protein</fullName>
    </recommendedName>
</protein>
<keyword evidence="3" id="KW-1185">Reference proteome</keyword>
<feature type="domain" description="Ig-like" evidence="1">
    <location>
        <begin position="16"/>
        <end position="53"/>
    </location>
</feature>
<accession>T1GHI4</accession>
<sequence length="104" mass="11602">MWFTVILSYKLRFQPPKIIEHPTDSIIPKHEPATLNCKAEGSPTPTIQWYKDGVPLKILPGSHRVLLLSGGLFFLKSYLVKKVGSTPLETAQPLETWTAIAGVF</sequence>
<name>T1GHI4_MEGSC</name>
<dbReference type="PROSITE" id="PS50835">
    <property type="entry name" value="IG_LIKE"/>
    <property type="match status" value="1"/>
</dbReference>
<organism evidence="2 3">
    <name type="scientific">Megaselia scalaris</name>
    <name type="common">Humpbacked fly</name>
    <name type="synonym">Phora scalaris</name>
    <dbReference type="NCBI Taxonomy" id="36166"/>
    <lineage>
        <taxon>Eukaryota</taxon>
        <taxon>Metazoa</taxon>
        <taxon>Ecdysozoa</taxon>
        <taxon>Arthropoda</taxon>
        <taxon>Hexapoda</taxon>
        <taxon>Insecta</taxon>
        <taxon>Pterygota</taxon>
        <taxon>Neoptera</taxon>
        <taxon>Endopterygota</taxon>
        <taxon>Diptera</taxon>
        <taxon>Brachycera</taxon>
        <taxon>Muscomorpha</taxon>
        <taxon>Platypezoidea</taxon>
        <taxon>Phoridae</taxon>
        <taxon>Megaseliini</taxon>
        <taxon>Megaselia</taxon>
    </lineage>
</organism>